<dbReference type="PROSITE" id="PS51183">
    <property type="entry name" value="JMJN"/>
    <property type="match status" value="1"/>
</dbReference>
<keyword evidence="2" id="KW-0472">Membrane</keyword>
<evidence type="ECO:0000259" key="5">
    <source>
        <dbReference type="PROSITE" id="PS51184"/>
    </source>
</evidence>
<feature type="transmembrane region" description="Helical" evidence="2">
    <location>
        <begin position="90"/>
        <end position="113"/>
    </location>
</feature>
<evidence type="ECO:0000256" key="1">
    <source>
        <dbReference type="SAM" id="MobiDB-lite"/>
    </source>
</evidence>
<feature type="compositionally biased region" description="Acidic residues" evidence="1">
    <location>
        <begin position="947"/>
        <end position="958"/>
    </location>
</feature>
<dbReference type="SMART" id="SM00558">
    <property type="entry name" value="JmjC"/>
    <property type="match status" value="1"/>
</dbReference>
<evidence type="ECO:0000256" key="2">
    <source>
        <dbReference type="SAM" id="Phobius"/>
    </source>
</evidence>
<feature type="transmembrane region" description="Helical" evidence="2">
    <location>
        <begin position="66"/>
        <end position="83"/>
    </location>
</feature>
<dbReference type="GO" id="GO:0005634">
    <property type="term" value="C:nucleus"/>
    <property type="evidence" value="ECO:0007669"/>
    <property type="project" value="TreeGrafter"/>
</dbReference>
<comment type="caution">
    <text evidence="6">The sequence shown here is derived from an EMBL/GenBank/DDBJ whole genome shotgun (WGS) entry which is preliminary data.</text>
</comment>
<dbReference type="SUPFAM" id="SSF51197">
    <property type="entry name" value="Clavaminate synthase-like"/>
    <property type="match status" value="1"/>
</dbReference>
<name>A0AAN9LMR2_CANGL</name>
<dbReference type="Pfam" id="PF02373">
    <property type="entry name" value="JmjC"/>
    <property type="match status" value="1"/>
</dbReference>
<keyword evidence="7" id="KW-1185">Reference proteome</keyword>
<protein>
    <recommendedName>
        <fullName evidence="8">Lysine-specific demethylase JMJ16</fullName>
    </recommendedName>
</protein>
<sequence length="958" mass="109726">MLLYSLQFNLLHRLFAAGIWFLGNQHISKFWEWRKFVRPEWQCASFTFNLFHIFHYAKQFDSNSSFASFIAFSFTYPCFWLFFSTLPSPLHFFLILSKCWTFYGAVALVQMMMEADHENGCAKYEKKETLSVPPGFASLTSFILKRAGRVKKTNKSTTFPIAPEQEPIHMETKPQKHDIVMHRPWIFTDQSNHKPVESRTEHLLMDDHLNTSRPKGTIRGCSNCSNCLKVTARWHPEDARREVLEEAPVFHPTEEEFKDTLKYIASIRSRAESYGICRIVPPCWNPPCFLEKKCIWENSEFVAQIQRIDGHQVQHAQEIRANSCENMKTPRKRGIKVALDSQLDTRNTCTTNNQNVEDRDCESEPGPTFSLKTFKKYADEFKIQYFNYKDKNKIMSSDINLALHQQLSEPSVENIEGEYGRIVQNPTEEIEVLYGNTSEAGGFRSGFPKVSDPLEAYTYPEYLKSGWNLNNTVSLSGSLLSLERFEASRNFTPQIHVGMCFSPLNWKVEEHHLYSLSYMHLGEPKVRYCVPGRFAVNFETIWKKYLPDLCSGQPDMHDKLVMQLSCSILKAEGIPVYRCVQYPREFVVVFPGAYHSGFDCGFNCSEAVSFASLDWLLHGQNVVELYCEQRRKTLISYDKLLLGAAREAVRVQWETDLCMKSTSDNLTSKDAYRRNPILTKALNSRIQSESLKRKYLCTSLMSKRMEEDFDATCKRECSICLRDLHLSAVGCPCSLDKFACLDHAKQLCSCTWSNKILLYRYEISDLNILCQALDGKLSAVYKWAKEDLGLTLHSVASKRSRESSRIDSGSIHPSEDLQMKESISQTALDAYLKWKRRKLQAVSNSSEKKQNELQAVSNSSEKKQNEVVSHVAEASDATHSRSYRSHSKMQTTLLQSAISDDMEGINSVGSKTDTKVSSVVTCYMSSLQENMVSDDSYDSLSTSSSSEFDEDFEISEGK</sequence>
<dbReference type="AlphaFoldDB" id="A0AAN9LMR2"/>
<evidence type="ECO:0000313" key="6">
    <source>
        <dbReference type="EMBL" id="KAK7336877.1"/>
    </source>
</evidence>
<dbReference type="PROSITE" id="PS51184">
    <property type="entry name" value="JMJC"/>
    <property type="match status" value="1"/>
</dbReference>
<dbReference type="Pfam" id="PF02375">
    <property type="entry name" value="JmjN"/>
    <property type="match status" value="1"/>
</dbReference>
<keyword evidence="2" id="KW-0812">Transmembrane</keyword>
<accession>A0AAN9LMR2</accession>
<dbReference type="InterPro" id="IPR003349">
    <property type="entry name" value="JmjN"/>
</dbReference>
<feature type="region of interest" description="Disordered" evidence="1">
    <location>
        <begin position="843"/>
        <end position="889"/>
    </location>
</feature>
<feature type="domain" description="JmjN" evidence="4">
    <location>
        <begin position="247"/>
        <end position="288"/>
    </location>
</feature>
<dbReference type="Gene3D" id="2.60.120.650">
    <property type="entry name" value="Cupin"/>
    <property type="match status" value="1"/>
</dbReference>
<dbReference type="InterPro" id="IPR003347">
    <property type="entry name" value="JmjC_dom"/>
</dbReference>
<feature type="region of interest" description="Disordered" evidence="1">
    <location>
        <begin position="933"/>
        <end position="958"/>
    </location>
</feature>
<dbReference type="PANTHER" id="PTHR10694:SF54">
    <property type="entry name" value="INACTIVE LYSINE-SPECIFIC DEMETHYLASE JMJ19-RELATED"/>
    <property type="match status" value="1"/>
</dbReference>
<evidence type="ECO:0000259" key="4">
    <source>
        <dbReference type="PROSITE" id="PS51183"/>
    </source>
</evidence>
<dbReference type="SMART" id="SM00545">
    <property type="entry name" value="JmjN"/>
    <property type="match status" value="1"/>
</dbReference>
<keyword evidence="2" id="KW-1133">Transmembrane helix</keyword>
<gene>
    <name evidence="6" type="ORF">VNO77_17428</name>
</gene>
<feature type="signal peptide" evidence="3">
    <location>
        <begin position="1"/>
        <end position="16"/>
    </location>
</feature>
<dbReference type="GO" id="GO:0034647">
    <property type="term" value="F:histone H3K4me/H3K4me2/H3K4me3 demethylase activity"/>
    <property type="evidence" value="ECO:0007669"/>
    <property type="project" value="TreeGrafter"/>
</dbReference>
<reference evidence="6 7" key="1">
    <citation type="submission" date="2024-01" db="EMBL/GenBank/DDBJ databases">
        <title>The genomes of 5 underutilized Papilionoideae crops provide insights into root nodulation and disease resistanc.</title>
        <authorList>
            <person name="Jiang F."/>
        </authorList>
    </citation>
    <scope>NUCLEOTIDE SEQUENCE [LARGE SCALE GENOMIC DNA]</scope>
    <source>
        <strain evidence="6">LVBAO_FW01</strain>
        <tissue evidence="6">Leaves</tissue>
    </source>
</reference>
<keyword evidence="3" id="KW-0732">Signal</keyword>
<proteinExistence type="predicted"/>
<feature type="chain" id="PRO_5042985861" description="Lysine-specific demethylase JMJ16" evidence="3">
    <location>
        <begin position="17"/>
        <end position="958"/>
    </location>
</feature>
<dbReference type="PANTHER" id="PTHR10694">
    <property type="entry name" value="LYSINE-SPECIFIC DEMETHYLASE"/>
    <property type="match status" value="1"/>
</dbReference>
<organism evidence="6 7">
    <name type="scientific">Canavalia gladiata</name>
    <name type="common">Sword bean</name>
    <name type="synonym">Dolichos gladiatus</name>
    <dbReference type="NCBI Taxonomy" id="3824"/>
    <lineage>
        <taxon>Eukaryota</taxon>
        <taxon>Viridiplantae</taxon>
        <taxon>Streptophyta</taxon>
        <taxon>Embryophyta</taxon>
        <taxon>Tracheophyta</taxon>
        <taxon>Spermatophyta</taxon>
        <taxon>Magnoliopsida</taxon>
        <taxon>eudicotyledons</taxon>
        <taxon>Gunneridae</taxon>
        <taxon>Pentapetalae</taxon>
        <taxon>rosids</taxon>
        <taxon>fabids</taxon>
        <taxon>Fabales</taxon>
        <taxon>Fabaceae</taxon>
        <taxon>Papilionoideae</taxon>
        <taxon>50 kb inversion clade</taxon>
        <taxon>NPAAA clade</taxon>
        <taxon>indigoferoid/millettioid clade</taxon>
        <taxon>Phaseoleae</taxon>
        <taxon>Canavalia</taxon>
    </lineage>
</organism>
<evidence type="ECO:0000256" key="3">
    <source>
        <dbReference type="SAM" id="SignalP"/>
    </source>
</evidence>
<dbReference type="InterPro" id="IPR004198">
    <property type="entry name" value="Znf_C5HC2"/>
</dbReference>
<dbReference type="GO" id="GO:0000785">
    <property type="term" value="C:chromatin"/>
    <property type="evidence" value="ECO:0007669"/>
    <property type="project" value="TreeGrafter"/>
</dbReference>
<evidence type="ECO:0000313" key="7">
    <source>
        <dbReference type="Proteomes" id="UP001367508"/>
    </source>
</evidence>
<evidence type="ECO:0008006" key="8">
    <source>
        <dbReference type="Google" id="ProtNLM"/>
    </source>
</evidence>
<dbReference type="Proteomes" id="UP001367508">
    <property type="component" value="Unassembled WGS sequence"/>
</dbReference>
<dbReference type="EMBL" id="JAYMYQ010000004">
    <property type="protein sequence ID" value="KAK7336877.1"/>
    <property type="molecule type" value="Genomic_DNA"/>
</dbReference>
<feature type="domain" description="JmjC" evidence="5">
    <location>
        <begin position="461"/>
        <end position="627"/>
    </location>
</feature>
<dbReference type="GO" id="GO:0010468">
    <property type="term" value="P:regulation of gene expression"/>
    <property type="evidence" value="ECO:0007669"/>
    <property type="project" value="TreeGrafter"/>
</dbReference>
<dbReference type="Pfam" id="PF02928">
    <property type="entry name" value="zf-C5HC2"/>
    <property type="match status" value="1"/>
</dbReference>